<reference evidence="1" key="1">
    <citation type="submission" date="2014-12" db="EMBL/GenBank/DDBJ databases">
        <title>Insight into the proteome of Arion vulgaris.</title>
        <authorList>
            <person name="Aradska J."/>
            <person name="Bulat T."/>
            <person name="Smidak R."/>
            <person name="Sarate P."/>
            <person name="Gangsoo J."/>
            <person name="Sialana F."/>
            <person name="Bilban M."/>
            <person name="Lubec G."/>
        </authorList>
    </citation>
    <scope>NUCLEOTIDE SEQUENCE</scope>
    <source>
        <tissue evidence="1">Skin</tissue>
    </source>
</reference>
<name>A0A0B6ZQ12_9EUPU</name>
<accession>A0A0B6ZQ12</accession>
<proteinExistence type="predicted"/>
<dbReference type="AlphaFoldDB" id="A0A0B6ZQ12"/>
<evidence type="ECO:0000313" key="1">
    <source>
        <dbReference type="EMBL" id="CEK70658.1"/>
    </source>
</evidence>
<feature type="non-terminal residue" evidence="1">
    <location>
        <position position="51"/>
    </location>
</feature>
<dbReference type="EMBL" id="HACG01023793">
    <property type="protein sequence ID" value="CEK70658.1"/>
    <property type="molecule type" value="Transcribed_RNA"/>
</dbReference>
<sequence>MNQSQVDTHDQDYTALVLSNSQLTSSSDQSSEHNMTSVLYSAVQVESTLQG</sequence>
<protein>
    <submittedName>
        <fullName evidence="1">Uncharacterized protein</fullName>
    </submittedName>
</protein>
<gene>
    <name evidence="1" type="primary">ORF75126</name>
</gene>
<organism evidence="1">
    <name type="scientific">Arion vulgaris</name>
    <dbReference type="NCBI Taxonomy" id="1028688"/>
    <lineage>
        <taxon>Eukaryota</taxon>
        <taxon>Metazoa</taxon>
        <taxon>Spiralia</taxon>
        <taxon>Lophotrochozoa</taxon>
        <taxon>Mollusca</taxon>
        <taxon>Gastropoda</taxon>
        <taxon>Heterobranchia</taxon>
        <taxon>Euthyneura</taxon>
        <taxon>Panpulmonata</taxon>
        <taxon>Eupulmonata</taxon>
        <taxon>Stylommatophora</taxon>
        <taxon>Helicina</taxon>
        <taxon>Arionoidea</taxon>
        <taxon>Arionidae</taxon>
        <taxon>Arion</taxon>
    </lineage>
</organism>